<proteinExistence type="predicted"/>
<accession>A0ABT0PB42</accession>
<protein>
    <submittedName>
        <fullName evidence="4">Class I SAM-dependent methyltransferase</fullName>
    </submittedName>
</protein>
<keyword evidence="2" id="KW-0808">Transferase</keyword>
<dbReference type="Proteomes" id="UP001203338">
    <property type="component" value="Unassembled WGS sequence"/>
</dbReference>
<dbReference type="SUPFAM" id="SSF53335">
    <property type="entry name" value="S-adenosyl-L-methionine-dependent methyltransferases"/>
    <property type="match status" value="1"/>
</dbReference>
<keyword evidence="3" id="KW-0949">S-adenosyl-L-methionine</keyword>
<dbReference type="EMBL" id="JAMFLX010000001">
    <property type="protein sequence ID" value="MCL6268609.1"/>
    <property type="molecule type" value="Genomic_DNA"/>
</dbReference>
<sequence>MAFLMASAIVAYTIINGIGPTPTNGRVIRQLDKILPEKADGDVMDLGAGWGRVAIYLARRYLDNRVLAIENCPPVWLVCWIRAKLSGNTNLTVKLGNIYKESLEDAGLVYCYLYPGAMKKLAPQLRFMPPRSVIISNTFSLPDYEVDKTCQAKDVWKSPLYRYRLSQ</sequence>
<dbReference type="GO" id="GO:0008168">
    <property type="term" value="F:methyltransferase activity"/>
    <property type="evidence" value="ECO:0007669"/>
    <property type="project" value="UniProtKB-KW"/>
</dbReference>
<reference evidence="4 5" key="1">
    <citation type="submission" date="2022-05" db="EMBL/GenBank/DDBJ databases">
        <authorList>
            <person name="Park J.-S."/>
        </authorList>
    </citation>
    <scope>NUCLEOTIDE SEQUENCE [LARGE SCALE GENOMIC DNA]</scope>
    <source>
        <strain evidence="4 5">2012CJ34-2</strain>
    </source>
</reference>
<dbReference type="InterPro" id="IPR029063">
    <property type="entry name" value="SAM-dependent_MTases_sf"/>
</dbReference>
<evidence type="ECO:0000313" key="4">
    <source>
        <dbReference type="EMBL" id="MCL6268609.1"/>
    </source>
</evidence>
<comment type="caution">
    <text evidence="4">The sequence shown here is derived from an EMBL/GenBank/DDBJ whole genome shotgun (WGS) entry which is preliminary data.</text>
</comment>
<keyword evidence="1 4" id="KW-0489">Methyltransferase</keyword>
<dbReference type="PANTHER" id="PTHR13610:SF9">
    <property type="entry name" value="FI06469P"/>
    <property type="match status" value="1"/>
</dbReference>
<evidence type="ECO:0000256" key="1">
    <source>
        <dbReference type="ARBA" id="ARBA00022603"/>
    </source>
</evidence>
<name>A0ABT0PB42_9GAMM</name>
<evidence type="ECO:0000313" key="5">
    <source>
        <dbReference type="Proteomes" id="UP001203338"/>
    </source>
</evidence>
<keyword evidence="5" id="KW-1185">Reference proteome</keyword>
<dbReference type="RefSeq" id="WP_249697441.1">
    <property type="nucleotide sequence ID" value="NZ_JAMFLX010000001.1"/>
</dbReference>
<dbReference type="InterPro" id="IPR026170">
    <property type="entry name" value="FAM173A/B"/>
</dbReference>
<dbReference type="PANTHER" id="PTHR13610">
    <property type="entry name" value="METHYLTRANSFERASE DOMAIN-CONTAINING PROTEIN"/>
    <property type="match status" value="1"/>
</dbReference>
<gene>
    <name evidence="4" type="ORF">M3P05_01400</name>
</gene>
<evidence type="ECO:0000256" key="3">
    <source>
        <dbReference type="ARBA" id="ARBA00022691"/>
    </source>
</evidence>
<dbReference type="Gene3D" id="3.40.50.150">
    <property type="entry name" value="Vaccinia Virus protein VP39"/>
    <property type="match status" value="1"/>
</dbReference>
<dbReference type="CDD" id="cd02440">
    <property type="entry name" value="AdoMet_MTases"/>
    <property type="match status" value="1"/>
</dbReference>
<dbReference type="GO" id="GO:0032259">
    <property type="term" value="P:methylation"/>
    <property type="evidence" value="ECO:0007669"/>
    <property type="project" value="UniProtKB-KW"/>
</dbReference>
<organism evidence="4 5">
    <name type="scientific">Parendozoicomonas callyspongiae</name>
    <dbReference type="NCBI Taxonomy" id="2942213"/>
    <lineage>
        <taxon>Bacteria</taxon>
        <taxon>Pseudomonadati</taxon>
        <taxon>Pseudomonadota</taxon>
        <taxon>Gammaproteobacteria</taxon>
        <taxon>Oceanospirillales</taxon>
        <taxon>Endozoicomonadaceae</taxon>
        <taxon>Parendozoicomonas</taxon>
    </lineage>
</organism>
<evidence type="ECO:0000256" key="2">
    <source>
        <dbReference type="ARBA" id="ARBA00022679"/>
    </source>
</evidence>